<comment type="subcellular location">
    <subcellularLocation>
        <location evidence="1 10">Nucleus</location>
    </subcellularLocation>
</comment>
<dbReference type="GeneID" id="54478685"/>
<reference evidence="13" key="1">
    <citation type="journal article" date="2020" name="Stud. Mycol.">
        <title>101 Dothideomycetes genomes: a test case for predicting lifestyles and emergence of pathogens.</title>
        <authorList>
            <person name="Haridas S."/>
            <person name="Albert R."/>
            <person name="Binder M."/>
            <person name="Bloem J."/>
            <person name="Labutti K."/>
            <person name="Salamov A."/>
            <person name="Andreopoulos B."/>
            <person name="Baker S."/>
            <person name="Barry K."/>
            <person name="Bills G."/>
            <person name="Bluhm B."/>
            <person name="Cannon C."/>
            <person name="Castanera R."/>
            <person name="Culley D."/>
            <person name="Daum C."/>
            <person name="Ezra D."/>
            <person name="Gonzalez J."/>
            <person name="Henrissat B."/>
            <person name="Kuo A."/>
            <person name="Liang C."/>
            <person name="Lipzen A."/>
            <person name="Lutzoni F."/>
            <person name="Magnuson J."/>
            <person name="Mondo S."/>
            <person name="Nolan M."/>
            <person name="Ohm R."/>
            <person name="Pangilinan J."/>
            <person name="Park H.-J."/>
            <person name="Ramirez L."/>
            <person name="Alfaro M."/>
            <person name="Sun H."/>
            <person name="Tritt A."/>
            <person name="Yoshinaga Y."/>
            <person name="Zwiers L.-H."/>
            <person name="Turgeon B."/>
            <person name="Goodwin S."/>
            <person name="Spatafora J."/>
            <person name="Crous P."/>
            <person name="Grigoriev I."/>
        </authorList>
    </citation>
    <scope>NUCLEOTIDE SEQUENCE</scope>
    <source>
        <strain evidence="13">CBS 113389</strain>
    </source>
</reference>
<dbReference type="GO" id="GO:0006357">
    <property type="term" value="P:regulation of transcription by RNA polymerase II"/>
    <property type="evidence" value="ECO:0007669"/>
    <property type="project" value="TreeGrafter"/>
</dbReference>
<comment type="subunit">
    <text evidence="3 10">Component of the Mediator complex.</text>
</comment>
<name>A0A6A6PJ47_9PEZI</name>
<protein>
    <recommendedName>
        <fullName evidence="4 10">Mediator of RNA polymerase II transcription subunit 21</fullName>
    </recommendedName>
</protein>
<evidence type="ECO:0000313" key="13">
    <source>
        <dbReference type="EMBL" id="KAF2479553.1"/>
    </source>
</evidence>
<keyword evidence="7 10" id="KW-0804">Transcription</keyword>
<dbReference type="PANTHER" id="PTHR13381">
    <property type="entry name" value="RNA POLYMERASE II HOLOENZYME COMPONENT SRB7"/>
    <property type="match status" value="1"/>
</dbReference>
<evidence type="ECO:0000256" key="6">
    <source>
        <dbReference type="ARBA" id="ARBA00023159"/>
    </source>
</evidence>
<feature type="coiled-coil region" evidence="11">
    <location>
        <begin position="107"/>
        <end position="144"/>
    </location>
</feature>
<evidence type="ECO:0000256" key="7">
    <source>
        <dbReference type="ARBA" id="ARBA00023163"/>
    </source>
</evidence>
<sequence length="153" mass="16764">MADRLTQLQDCLDDLLTQMYASLSYIQNRHPYGDIPGQPSQAPDPAAASTPAATNGEVGRSEAPETPLPEAPDRFQATMHELARDLVLKEQQIEILINSLPGIGAGEADQNQRIRELEAELTVVEKERAKAEKERERLVDALGQVIVGVKRPA</sequence>
<evidence type="ECO:0000256" key="5">
    <source>
        <dbReference type="ARBA" id="ARBA00023015"/>
    </source>
</evidence>
<comment type="similarity">
    <text evidence="2 10">Belongs to the Mediator complex subunit 21 family.</text>
</comment>
<dbReference type="Gene3D" id="6.10.280.10">
    <property type="entry name" value="Mediator complex, subunit Med21"/>
    <property type="match status" value="1"/>
</dbReference>
<evidence type="ECO:0000256" key="9">
    <source>
        <dbReference type="ARBA" id="ARBA00025687"/>
    </source>
</evidence>
<evidence type="ECO:0000256" key="2">
    <source>
        <dbReference type="ARBA" id="ARBA00005770"/>
    </source>
</evidence>
<comment type="function">
    <text evidence="9 10">Component of the Mediator complex, a coactivator involved in the regulated transcription of nearly all RNA polymerase II-dependent genes. Mediator functions as a bridge to convey information from gene-specific regulatory proteins to the basal RNA polymerase II transcription machinery. Mediator is recruited to promoters by direct interactions with regulatory proteins and serves as a scaffold for the assembly of a functional preinitiation complex with RNA polymerase II and the general transcription factors.</text>
</comment>
<keyword evidence="6 10" id="KW-0010">Activator</keyword>
<dbReference type="EMBL" id="MU001641">
    <property type="protein sequence ID" value="KAF2479553.1"/>
    <property type="molecule type" value="Genomic_DNA"/>
</dbReference>
<proteinExistence type="inferred from homology"/>
<keyword evidence="11" id="KW-0175">Coiled coil</keyword>
<evidence type="ECO:0000256" key="12">
    <source>
        <dbReference type="SAM" id="MobiDB-lite"/>
    </source>
</evidence>
<dbReference type="PANTHER" id="PTHR13381:SF0">
    <property type="entry name" value="MEDIATOR OF RNA POLYMERASE II TRANSCRIPTION SUBUNIT 21"/>
    <property type="match status" value="1"/>
</dbReference>
<accession>A0A6A6PJ47</accession>
<evidence type="ECO:0000256" key="1">
    <source>
        <dbReference type="ARBA" id="ARBA00004123"/>
    </source>
</evidence>
<evidence type="ECO:0000256" key="3">
    <source>
        <dbReference type="ARBA" id="ARBA00011837"/>
    </source>
</evidence>
<organism evidence="13 14">
    <name type="scientific">Neohortaea acidophila</name>
    <dbReference type="NCBI Taxonomy" id="245834"/>
    <lineage>
        <taxon>Eukaryota</taxon>
        <taxon>Fungi</taxon>
        <taxon>Dikarya</taxon>
        <taxon>Ascomycota</taxon>
        <taxon>Pezizomycotina</taxon>
        <taxon>Dothideomycetes</taxon>
        <taxon>Dothideomycetidae</taxon>
        <taxon>Mycosphaerellales</taxon>
        <taxon>Teratosphaeriaceae</taxon>
        <taxon>Neohortaea</taxon>
    </lineage>
</organism>
<keyword evidence="5 10" id="KW-0805">Transcription regulation</keyword>
<keyword evidence="8 10" id="KW-0539">Nucleus</keyword>
<dbReference type="RefSeq" id="XP_033586123.1">
    <property type="nucleotide sequence ID" value="XM_033737683.1"/>
</dbReference>
<evidence type="ECO:0000256" key="8">
    <source>
        <dbReference type="ARBA" id="ARBA00023242"/>
    </source>
</evidence>
<feature type="region of interest" description="Disordered" evidence="12">
    <location>
        <begin position="31"/>
        <end position="72"/>
    </location>
</feature>
<gene>
    <name evidence="13" type="ORF">BDY17DRAFT_327511</name>
</gene>
<dbReference type="Pfam" id="PF11221">
    <property type="entry name" value="Med21"/>
    <property type="match status" value="1"/>
</dbReference>
<dbReference type="OrthoDB" id="526653at2759"/>
<dbReference type="GO" id="GO:0003712">
    <property type="term" value="F:transcription coregulator activity"/>
    <property type="evidence" value="ECO:0007669"/>
    <property type="project" value="TreeGrafter"/>
</dbReference>
<evidence type="ECO:0000256" key="4">
    <source>
        <dbReference type="ARBA" id="ARBA00019691"/>
    </source>
</evidence>
<evidence type="ECO:0000256" key="11">
    <source>
        <dbReference type="SAM" id="Coils"/>
    </source>
</evidence>
<dbReference type="GO" id="GO:0016592">
    <property type="term" value="C:mediator complex"/>
    <property type="evidence" value="ECO:0007669"/>
    <property type="project" value="UniProtKB-UniRule"/>
</dbReference>
<dbReference type="SUPFAM" id="SSF140718">
    <property type="entry name" value="Mediator hinge subcomplex-like"/>
    <property type="match status" value="1"/>
</dbReference>
<dbReference type="Proteomes" id="UP000799767">
    <property type="component" value="Unassembled WGS sequence"/>
</dbReference>
<dbReference type="AlphaFoldDB" id="A0A6A6PJ47"/>
<dbReference type="InterPro" id="IPR037212">
    <property type="entry name" value="Med7/Med21-like"/>
</dbReference>
<keyword evidence="14" id="KW-1185">Reference proteome</keyword>
<dbReference type="InterPro" id="IPR021384">
    <property type="entry name" value="Mediator_Med21"/>
</dbReference>
<feature type="compositionally biased region" description="Low complexity" evidence="12">
    <location>
        <begin position="38"/>
        <end position="54"/>
    </location>
</feature>
<evidence type="ECO:0000313" key="14">
    <source>
        <dbReference type="Proteomes" id="UP000799767"/>
    </source>
</evidence>
<evidence type="ECO:0000256" key="10">
    <source>
        <dbReference type="RuleBase" id="RU366036"/>
    </source>
</evidence>